<organism evidence="5 6">
    <name type="scientific">Aspergillus lentulus</name>
    <dbReference type="NCBI Taxonomy" id="293939"/>
    <lineage>
        <taxon>Eukaryota</taxon>
        <taxon>Fungi</taxon>
        <taxon>Dikarya</taxon>
        <taxon>Ascomycota</taxon>
        <taxon>Pezizomycotina</taxon>
        <taxon>Eurotiomycetes</taxon>
        <taxon>Eurotiomycetidae</taxon>
        <taxon>Eurotiales</taxon>
        <taxon>Aspergillaceae</taxon>
        <taxon>Aspergillus</taxon>
        <taxon>Aspergillus subgen. Fumigati</taxon>
    </lineage>
</organism>
<comment type="similarity">
    <text evidence="1">Belongs to the short-chain dehydrogenases/reductases (SDR) family.</text>
</comment>
<dbReference type="Gene3D" id="3.40.50.720">
    <property type="entry name" value="NAD(P)-binding Rossmann-like Domain"/>
    <property type="match status" value="1"/>
</dbReference>
<evidence type="ECO:0000313" key="6">
    <source>
        <dbReference type="Proteomes" id="UP000649114"/>
    </source>
</evidence>
<dbReference type="InterPro" id="IPR036291">
    <property type="entry name" value="NAD(P)-bd_dom_sf"/>
</dbReference>
<evidence type="ECO:0000256" key="1">
    <source>
        <dbReference type="ARBA" id="ARBA00006484"/>
    </source>
</evidence>
<name>A0AAN5YJB1_ASPLE</name>
<dbReference type="AlphaFoldDB" id="A0AAN5YJB1"/>
<reference evidence="5" key="1">
    <citation type="journal article" date="2020" name="bioRxiv">
        <title>Genomic and phenotypic heterogeneity of clinical isolates of the human pathogens Aspergillus fumigatus, Aspergillus lentulus and Aspergillus fumigatiaffinis.</title>
        <authorList>
            <person name="dos Santos R.A.C."/>
            <person name="Steenwyk J.L."/>
            <person name="Rivero-Menendez O."/>
            <person name="Mead M.E."/>
            <person name="Silva L.P."/>
            <person name="Bastos R.W."/>
            <person name="Alastruey-Izquierdo A."/>
            <person name="Goldman G.H."/>
            <person name="Rokas A."/>
        </authorList>
    </citation>
    <scope>NUCLEOTIDE SEQUENCE</scope>
    <source>
        <strain evidence="5">CNM-CM8927</strain>
    </source>
</reference>
<dbReference type="GO" id="GO:0016491">
    <property type="term" value="F:oxidoreductase activity"/>
    <property type="evidence" value="ECO:0007669"/>
    <property type="project" value="UniProtKB-KW"/>
</dbReference>
<evidence type="ECO:0000256" key="2">
    <source>
        <dbReference type="ARBA" id="ARBA00022857"/>
    </source>
</evidence>
<evidence type="ECO:0000313" key="5">
    <source>
        <dbReference type="EMBL" id="KAF4202405.1"/>
    </source>
</evidence>
<feature type="region of interest" description="Disordered" evidence="4">
    <location>
        <begin position="1"/>
        <end position="21"/>
    </location>
</feature>
<dbReference type="InterPro" id="IPR057571">
    <property type="entry name" value="SDR_PhqE-like"/>
</dbReference>
<dbReference type="EMBL" id="JAAAPU010000106">
    <property type="protein sequence ID" value="KAF4202405.1"/>
    <property type="molecule type" value="Genomic_DNA"/>
</dbReference>
<sequence>MKVLRIQPAHSAEGEEQPSCWAPPQCSECNDIARRPAQHWTVLAAHAAANEGMRFGMGMDLAPTRVNVVAPGAVTTPLLERLPASGWERWRRQLLTEELGKAEDVAQAYIYSKDRSATGALIDSSDGRLFS</sequence>
<keyword evidence="3" id="KW-0560">Oxidoreductase</keyword>
<reference evidence="5" key="2">
    <citation type="submission" date="2020-04" db="EMBL/GenBank/DDBJ databases">
        <authorList>
            <person name="Santos R.A.C."/>
            <person name="Steenwyk J.L."/>
            <person name="Rivero-Menendez O."/>
            <person name="Mead M.E."/>
            <person name="Silva L.P."/>
            <person name="Bastos R.W."/>
            <person name="Alastruey-Izquierdo A."/>
            <person name="Goldman G.H."/>
            <person name="Rokas A."/>
        </authorList>
    </citation>
    <scope>NUCLEOTIDE SEQUENCE</scope>
    <source>
        <strain evidence="5">CNM-CM8927</strain>
    </source>
</reference>
<accession>A0AAN5YJB1</accession>
<dbReference type="Proteomes" id="UP000649114">
    <property type="component" value="Unassembled WGS sequence"/>
</dbReference>
<keyword evidence="2" id="KW-0521">NADP</keyword>
<evidence type="ECO:0000256" key="4">
    <source>
        <dbReference type="SAM" id="MobiDB-lite"/>
    </source>
</evidence>
<evidence type="ECO:0000256" key="3">
    <source>
        <dbReference type="ARBA" id="ARBA00023002"/>
    </source>
</evidence>
<comment type="caution">
    <text evidence="5">The sequence shown here is derived from an EMBL/GenBank/DDBJ whole genome shotgun (WGS) entry which is preliminary data.</text>
</comment>
<dbReference type="InterPro" id="IPR051122">
    <property type="entry name" value="SDR_DHRS6-like"/>
</dbReference>
<dbReference type="SUPFAM" id="SSF51735">
    <property type="entry name" value="NAD(P)-binding Rossmann-fold domains"/>
    <property type="match status" value="1"/>
</dbReference>
<protein>
    <recommendedName>
        <fullName evidence="7">SDR family oxidoreductase</fullName>
    </recommendedName>
</protein>
<proteinExistence type="inferred from homology"/>
<dbReference type="Pfam" id="PF23441">
    <property type="entry name" value="SDR"/>
    <property type="match status" value="1"/>
</dbReference>
<dbReference type="PANTHER" id="PTHR43477">
    <property type="entry name" value="DIHYDROANTICAPSIN 7-DEHYDROGENASE"/>
    <property type="match status" value="1"/>
</dbReference>
<dbReference type="PANTHER" id="PTHR43477:SF1">
    <property type="entry name" value="DIHYDROANTICAPSIN 7-DEHYDROGENASE"/>
    <property type="match status" value="1"/>
</dbReference>
<gene>
    <name evidence="5" type="ORF">CNMCM8927_000217</name>
</gene>
<evidence type="ECO:0008006" key="7">
    <source>
        <dbReference type="Google" id="ProtNLM"/>
    </source>
</evidence>